<dbReference type="Pfam" id="PF12937">
    <property type="entry name" value="F-box-like"/>
    <property type="match status" value="1"/>
</dbReference>
<dbReference type="EMBL" id="ML213503">
    <property type="protein sequence ID" value="TFK56394.1"/>
    <property type="molecule type" value="Genomic_DNA"/>
</dbReference>
<dbReference type="Proteomes" id="UP000305948">
    <property type="component" value="Unassembled WGS sequence"/>
</dbReference>
<dbReference type="InterPro" id="IPR001810">
    <property type="entry name" value="F-box_dom"/>
</dbReference>
<dbReference type="STRING" id="5364.A0A5C3NF81"/>
<accession>A0A5C3NF81</accession>
<sequence length="463" mass="50773">MFPLTKPVERGALTTASFVLSNMGLLHFKPFTSHARAMSHDIVLDLKAALPAQRQRPQPPRGKAVHLPVELIMHILEAGYYSADLQPDDQLLRNCALVCRAWTGPAQKLLFRSVTLRNESAFDSFKLALDAGRQLADSVLRMRVVLDHNQPGHLSEASFAAAVAACPKLYELGLFIYGRGDSIGVGHNDRGAISDSEATVAPAFSGRTVSLLRSGPRVAALQYSSSCAEDEYLFQLLDAWPTVASLEVRGVPPRLPLHASISYSGSLEELHMNFQSKPSTDFMNWLLQNSGRSLRVLDLEREPSNDLLQHLVGRHAGTLESLALPSCGSKEGAAVIGQCGKLREFRVEHSLGTPLVYKMLPGGIQHVALGVDRDTQLEAVLGMVRARDELKVLTLQVWEGGLKHPTMPSLKMECAVRGVELRVTRDVRVFRTLIRGDPVPSVSYPRVKSLSNVQHMRAVSCCL</sequence>
<dbReference type="OrthoDB" id="2522283at2759"/>
<dbReference type="CDD" id="cd09917">
    <property type="entry name" value="F-box_SF"/>
    <property type="match status" value="1"/>
</dbReference>
<evidence type="ECO:0000259" key="1">
    <source>
        <dbReference type="Pfam" id="PF12937"/>
    </source>
</evidence>
<dbReference type="InterPro" id="IPR032675">
    <property type="entry name" value="LRR_dom_sf"/>
</dbReference>
<feature type="domain" description="F-box" evidence="1">
    <location>
        <begin position="66"/>
        <end position="116"/>
    </location>
</feature>
<name>A0A5C3NF81_9AGAM</name>
<protein>
    <recommendedName>
        <fullName evidence="1">F-box domain-containing protein</fullName>
    </recommendedName>
</protein>
<dbReference type="Gene3D" id="3.80.10.10">
    <property type="entry name" value="Ribonuclease Inhibitor"/>
    <property type="match status" value="1"/>
</dbReference>
<reference evidence="2 3" key="1">
    <citation type="journal article" date="2019" name="Nat. Ecol. Evol.">
        <title>Megaphylogeny resolves global patterns of mushroom evolution.</title>
        <authorList>
            <person name="Varga T."/>
            <person name="Krizsan K."/>
            <person name="Foldi C."/>
            <person name="Dima B."/>
            <person name="Sanchez-Garcia M."/>
            <person name="Sanchez-Ramirez S."/>
            <person name="Szollosi G.J."/>
            <person name="Szarkandi J.G."/>
            <person name="Papp V."/>
            <person name="Albert L."/>
            <person name="Andreopoulos W."/>
            <person name="Angelini C."/>
            <person name="Antonin V."/>
            <person name="Barry K.W."/>
            <person name="Bougher N.L."/>
            <person name="Buchanan P."/>
            <person name="Buyck B."/>
            <person name="Bense V."/>
            <person name="Catcheside P."/>
            <person name="Chovatia M."/>
            <person name="Cooper J."/>
            <person name="Damon W."/>
            <person name="Desjardin D."/>
            <person name="Finy P."/>
            <person name="Geml J."/>
            <person name="Haridas S."/>
            <person name="Hughes K."/>
            <person name="Justo A."/>
            <person name="Karasinski D."/>
            <person name="Kautmanova I."/>
            <person name="Kiss B."/>
            <person name="Kocsube S."/>
            <person name="Kotiranta H."/>
            <person name="LaButti K.M."/>
            <person name="Lechner B.E."/>
            <person name="Liimatainen K."/>
            <person name="Lipzen A."/>
            <person name="Lukacs Z."/>
            <person name="Mihaltcheva S."/>
            <person name="Morgado L.N."/>
            <person name="Niskanen T."/>
            <person name="Noordeloos M.E."/>
            <person name="Ohm R.A."/>
            <person name="Ortiz-Santana B."/>
            <person name="Ovrebo C."/>
            <person name="Racz N."/>
            <person name="Riley R."/>
            <person name="Savchenko A."/>
            <person name="Shiryaev A."/>
            <person name="Soop K."/>
            <person name="Spirin V."/>
            <person name="Szebenyi C."/>
            <person name="Tomsovsky M."/>
            <person name="Tulloss R.E."/>
            <person name="Uehling J."/>
            <person name="Grigoriev I.V."/>
            <person name="Vagvolgyi C."/>
            <person name="Papp T."/>
            <person name="Martin F.M."/>
            <person name="Miettinen O."/>
            <person name="Hibbett D.S."/>
            <person name="Nagy L.G."/>
        </authorList>
    </citation>
    <scope>NUCLEOTIDE SEQUENCE [LARGE SCALE GENOMIC DNA]</scope>
    <source>
        <strain evidence="2 3">OMC1185</strain>
    </source>
</reference>
<proteinExistence type="predicted"/>
<organism evidence="2 3">
    <name type="scientific">Heliocybe sulcata</name>
    <dbReference type="NCBI Taxonomy" id="5364"/>
    <lineage>
        <taxon>Eukaryota</taxon>
        <taxon>Fungi</taxon>
        <taxon>Dikarya</taxon>
        <taxon>Basidiomycota</taxon>
        <taxon>Agaricomycotina</taxon>
        <taxon>Agaricomycetes</taxon>
        <taxon>Gloeophyllales</taxon>
        <taxon>Gloeophyllaceae</taxon>
        <taxon>Heliocybe</taxon>
    </lineage>
</organism>
<dbReference type="AlphaFoldDB" id="A0A5C3NF81"/>
<dbReference type="SUPFAM" id="SSF52047">
    <property type="entry name" value="RNI-like"/>
    <property type="match status" value="1"/>
</dbReference>
<keyword evidence="3" id="KW-1185">Reference proteome</keyword>
<evidence type="ECO:0000313" key="2">
    <source>
        <dbReference type="EMBL" id="TFK56394.1"/>
    </source>
</evidence>
<gene>
    <name evidence="2" type="ORF">OE88DRAFT_11250</name>
</gene>
<evidence type="ECO:0000313" key="3">
    <source>
        <dbReference type="Proteomes" id="UP000305948"/>
    </source>
</evidence>